<dbReference type="Proteomes" id="UP001060215">
    <property type="component" value="Chromosome 15"/>
</dbReference>
<sequence length="95" mass="10752">MIVIVIYRHCNPRDQIVTTATPSSLDLGFLVVVVEIDELIEGRVRYGEEFDMVAALDGENDRIESQNQSSIAISSVSFLIWVLMHCPWPKKLGEF</sequence>
<accession>A0ACC0FA59</accession>
<gene>
    <name evidence="1" type="ORF">LOK49_LG14G00127</name>
</gene>
<name>A0ACC0FA59_9ERIC</name>
<proteinExistence type="predicted"/>
<protein>
    <submittedName>
        <fullName evidence="1">Uncharacterized protein</fullName>
    </submittedName>
</protein>
<dbReference type="EMBL" id="CM045772">
    <property type="protein sequence ID" value="KAI7984947.1"/>
    <property type="molecule type" value="Genomic_DNA"/>
</dbReference>
<organism evidence="1 2">
    <name type="scientific">Camellia lanceoleosa</name>
    <dbReference type="NCBI Taxonomy" id="1840588"/>
    <lineage>
        <taxon>Eukaryota</taxon>
        <taxon>Viridiplantae</taxon>
        <taxon>Streptophyta</taxon>
        <taxon>Embryophyta</taxon>
        <taxon>Tracheophyta</taxon>
        <taxon>Spermatophyta</taxon>
        <taxon>Magnoliopsida</taxon>
        <taxon>eudicotyledons</taxon>
        <taxon>Gunneridae</taxon>
        <taxon>Pentapetalae</taxon>
        <taxon>asterids</taxon>
        <taxon>Ericales</taxon>
        <taxon>Theaceae</taxon>
        <taxon>Camellia</taxon>
    </lineage>
</organism>
<evidence type="ECO:0000313" key="1">
    <source>
        <dbReference type="EMBL" id="KAI7984947.1"/>
    </source>
</evidence>
<evidence type="ECO:0000313" key="2">
    <source>
        <dbReference type="Proteomes" id="UP001060215"/>
    </source>
</evidence>
<reference evidence="1 2" key="1">
    <citation type="journal article" date="2022" name="Plant J.">
        <title>Chromosome-level genome of Camellia lanceoleosa provides a valuable resource for understanding genome evolution and self-incompatibility.</title>
        <authorList>
            <person name="Gong W."/>
            <person name="Xiao S."/>
            <person name="Wang L."/>
            <person name="Liao Z."/>
            <person name="Chang Y."/>
            <person name="Mo W."/>
            <person name="Hu G."/>
            <person name="Li W."/>
            <person name="Zhao G."/>
            <person name="Zhu H."/>
            <person name="Hu X."/>
            <person name="Ji K."/>
            <person name="Xiang X."/>
            <person name="Song Q."/>
            <person name="Yuan D."/>
            <person name="Jin S."/>
            <person name="Zhang L."/>
        </authorList>
    </citation>
    <scope>NUCLEOTIDE SEQUENCE [LARGE SCALE GENOMIC DNA]</scope>
    <source>
        <strain evidence="1">SQ_2022a</strain>
    </source>
</reference>
<keyword evidence="2" id="KW-1185">Reference proteome</keyword>
<comment type="caution">
    <text evidence="1">The sequence shown here is derived from an EMBL/GenBank/DDBJ whole genome shotgun (WGS) entry which is preliminary data.</text>
</comment>